<accession>A0ABW3IHP5</accession>
<gene>
    <name evidence="2" type="ORF">ACFQ1G_12360</name>
</gene>
<name>A0ABW3IHP5_9FLAO</name>
<keyword evidence="2" id="KW-0540">Nuclease</keyword>
<evidence type="ECO:0000259" key="1">
    <source>
        <dbReference type="Pfam" id="PF04471"/>
    </source>
</evidence>
<organism evidence="2 3">
    <name type="scientific">Salinimicrobium gaetbulicola</name>
    <dbReference type="NCBI Taxonomy" id="999702"/>
    <lineage>
        <taxon>Bacteria</taxon>
        <taxon>Pseudomonadati</taxon>
        <taxon>Bacteroidota</taxon>
        <taxon>Flavobacteriia</taxon>
        <taxon>Flavobacteriales</taxon>
        <taxon>Flavobacteriaceae</taxon>
        <taxon>Salinimicrobium</taxon>
    </lineage>
</organism>
<dbReference type="Proteomes" id="UP001597100">
    <property type="component" value="Unassembled WGS sequence"/>
</dbReference>
<proteinExistence type="predicted"/>
<keyword evidence="2" id="KW-0255">Endonuclease</keyword>
<dbReference type="InterPro" id="IPR011856">
    <property type="entry name" value="tRNA_endonuc-like_dom_sf"/>
</dbReference>
<dbReference type="GO" id="GO:0016787">
    <property type="term" value="F:hydrolase activity"/>
    <property type="evidence" value="ECO:0007669"/>
    <property type="project" value="UniProtKB-KW"/>
</dbReference>
<keyword evidence="3" id="KW-1185">Reference proteome</keyword>
<evidence type="ECO:0000313" key="2">
    <source>
        <dbReference type="EMBL" id="MFD0977588.1"/>
    </source>
</evidence>
<protein>
    <submittedName>
        <fullName evidence="2">Restriction endonuclease</fullName>
        <ecNumber evidence="2">3.1.21.-</ecNumber>
    </submittedName>
</protein>
<dbReference type="RefSeq" id="WP_380739994.1">
    <property type="nucleotide sequence ID" value="NZ_JBHTJP010000035.1"/>
</dbReference>
<dbReference type="EMBL" id="JBHTJP010000035">
    <property type="protein sequence ID" value="MFD0977588.1"/>
    <property type="molecule type" value="Genomic_DNA"/>
</dbReference>
<dbReference type="InterPro" id="IPR007560">
    <property type="entry name" value="Restrct_endonuc_IV_Mrr"/>
</dbReference>
<sequence length="250" mass="28876">MKTTKSELLRLSIVDALVRKDKTINFLFLDGVEDELDVQNITIQFESYISKYPNCGLKIDYNTSELHKSDNVQKIAKYINDLNANNFEKFAALLIKLFDFELTYATKQSHDQGIDFIGIKKFKLFDSQRKNYLIGQAKKYNSLVNINEIRGFAGSVLLLRNREFSQTKDVYKSVFMRSFTSIEGLFATSYFFSPPAQKLCDNSDIISLDFVDLILLTEKAILEKTLSIETNDRFIKSKVDKELQNIEILH</sequence>
<keyword evidence="2" id="KW-0378">Hydrolase</keyword>
<comment type="caution">
    <text evidence="2">The sequence shown here is derived from an EMBL/GenBank/DDBJ whole genome shotgun (WGS) entry which is preliminary data.</text>
</comment>
<dbReference type="EC" id="3.1.21.-" evidence="2"/>
<evidence type="ECO:0000313" key="3">
    <source>
        <dbReference type="Proteomes" id="UP001597100"/>
    </source>
</evidence>
<dbReference type="GO" id="GO:0004519">
    <property type="term" value="F:endonuclease activity"/>
    <property type="evidence" value="ECO:0007669"/>
    <property type="project" value="UniProtKB-KW"/>
</dbReference>
<reference evidence="3" key="1">
    <citation type="journal article" date="2019" name="Int. J. Syst. Evol. Microbiol.">
        <title>The Global Catalogue of Microorganisms (GCM) 10K type strain sequencing project: providing services to taxonomists for standard genome sequencing and annotation.</title>
        <authorList>
            <consortium name="The Broad Institute Genomics Platform"/>
            <consortium name="The Broad Institute Genome Sequencing Center for Infectious Disease"/>
            <person name="Wu L."/>
            <person name="Ma J."/>
        </authorList>
    </citation>
    <scope>NUCLEOTIDE SEQUENCE [LARGE SCALE GENOMIC DNA]</scope>
    <source>
        <strain evidence="3">CCUG 60898</strain>
    </source>
</reference>
<dbReference type="Gene3D" id="3.40.1350.10">
    <property type="match status" value="1"/>
</dbReference>
<dbReference type="Pfam" id="PF04471">
    <property type="entry name" value="Mrr_cat"/>
    <property type="match status" value="1"/>
</dbReference>
<feature type="domain" description="Restriction endonuclease type IV Mrr" evidence="1">
    <location>
        <begin position="81"/>
        <end position="156"/>
    </location>
</feature>